<dbReference type="RefSeq" id="WP_119760479.1">
    <property type="nucleotide sequence ID" value="NZ_QYUM01000002.1"/>
</dbReference>
<feature type="chain" id="PRO_5019108579" description="Rap1a immunity protein domain-containing protein" evidence="1">
    <location>
        <begin position="23"/>
        <end position="128"/>
    </location>
</feature>
<proteinExistence type="predicted"/>
<evidence type="ECO:0000313" key="2">
    <source>
        <dbReference type="EMBL" id="RJF93934.1"/>
    </source>
</evidence>
<keyword evidence="3" id="KW-1185">Reference proteome</keyword>
<name>A0A418WRQ5_9SPHN</name>
<dbReference type="OrthoDB" id="7596352at2"/>
<reference evidence="2 3" key="1">
    <citation type="submission" date="2018-09" db="EMBL/GenBank/DDBJ databases">
        <authorList>
            <person name="Zhu H."/>
        </authorList>
    </citation>
    <scope>NUCLEOTIDE SEQUENCE [LARGE SCALE GENOMIC DNA]</scope>
    <source>
        <strain evidence="2 3">K2R01-6</strain>
    </source>
</reference>
<organism evidence="2 3">
    <name type="scientific">Sphingomonas cavernae</name>
    <dbReference type="NCBI Taxonomy" id="2320861"/>
    <lineage>
        <taxon>Bacteria</taxon>
        <taxon>Pseudomonadati</taxon>
        <taxon>Pseudomonadota</taxon>
        <taxon>Alphaproteobacteria</taxon>
        <taxon>Sphingomonadales</taxon>
        <taxon>Sphingomonadaceae</taxon>
        <taxon>Sphingomonas</taxon>
    </lineage>
</organism>
<evidence type="ECO:0000313" key="3">
    <source>
        <dbReference type="Proteomes" id="UP000286100"/>
    </source>
</evidence>
<dbReference type="EMBL" id="QYUM01000002">
    <property type="protein sequence ID" value="RJF93934.1"/>
    <property type="molecule type" value="Genomic_DNA"/>
</dbReference>
<sequence length="128" mass="13383">MILGGLLALLLLVQAAPPTVTAPATGASVADFLARAQAVRKLGDAAAASPEFAAIKAEVAAITRAYRADLARQKAAGQPAHSCPPDRSGLTSSNLMADLNQVPVELRATTDVKSVYYAMMKKRYPCPF</sequence>
<accession>A0A418WRQ5</accession>
<feature type="signal peptide" evidence="1">
    <location>
        <begin position="1"/>
        <end position="22"/>
    </location>
</feature>
<comment type="caution">
    <text evidence="2">The sequence shown here is derived from an EMBL/GenBank/DDBJ whole genome shotgun (WGS) entry which is preliminary data.</text>
</comment>
<dbReference type="AlphaFoldDB" id="A0A418WRQ5"/>
<keyword evidence="1" id="KW-0732">Signal</keyword>
<protein>
    <recommendedName>
        <fullName evidence="4">Rap1a immunity protein domain-containing protein</fullName>
    </recommendedName>
</protein>
<evidence type="ECO:0008006" key="4">
    <source>
        <dbReference type="Google" id="ProtNLM"/>
    </source>
</evidence>
<dbReference type="Proteomes" id="UP000286100">
    <property type="component" value="Unassembled WGS sequence"/>
</dbReference>
<gene>
    <name evidence="2" type="ORF">D3876_06585</name>
</gene>
<evidence type="ECO:0000256" key="1">
    <source>
        <dbReference type="SAM" id="SignalP"/>
    </source>
</evidence>